<feature type="region of interest" description="Disordered" evidence="1">
    <location>
        <begin position="97"/>
        <end position="122"/>
    </location>
</feature>
<dbReference type="OrthoDB" id="5145956at2"/>
<gene>
    <name evidence="2" type="ORF">FO013_12510</name>
</gene>
<evidence type="ECO:0000313" key="3">
    <source>
        <dbReference type="Proteomes" id="UP000316406"/>
    </source>
</evidence>
<organism evidence="2 3">
    <name type="scientific">Brevibacterium aurantiacum</name>
    <dbReference type="NCBI Taxonomy" id="273384"/>
    <lineage>
        <taxon>Bacteria</taxon>
        <taxon>Bacillati</taxon>
        <taxon>Actinomycetota</taxon>
        <taxon>Actinomycetes</taxon>
        <taxon>Micrococcales</taxon>
        <taxon>Brevibacteriaceae</taxon>
        <taxon>Brevibacterium</taxon>
    </lineage>
</organism>
<keyword evidence="3" id="KW-1185">Reference proteome</keyword>
<evidence type="ECO:0000313" key="2">
    <source>
        <dbReference type="EMBL" id="TSI15565.1"/>
    </source>
</evidence>
<reference evidence="2 3" key="1">
    <citation type="submission" date="2019-07" db="EMBL/GenBank/DDBJ databases">
        <title>Draft genome sequence of Brevibacterium aurantiacum XU54 isolated from Xinjiang China.</title>
        <authorList>
            <person name="Xu X."/>
        </authorList>
    </citation>
    <scope>NUCLEOTIDE SEQUENCE [LARGE SCALE GENOMIC DNA]</scope>
    <source>
        <strain evidence="2 3">XU54</strain>
    </source>
</reference>
<sequence length="232" mass="23125">MEPHRHLGRFAVTGRRSSNKRSAAVAVGLSAVTGSCVFGAVVGTTLASWQDEESSATSFAAGTFETQSQGDGGEWAHHAAGSSASLGAEIADLAPGGNASAPSAGQSHYSSFRVRTSSDSSRSGKVRVSDLAVDGALARVLEFRVFDAGGDRSCAAAAAGPGTVFLVGGPQDYQQVSSDVTSGTGMTIGAFGSDPAELCLELRIAAPADSNSGDEAQGASAAAVLTVAVAQN</sequence>
<proteinExistence type="predicted"/>
<name>A0A556CDQ3_BREAU</name>
<evidence type="ECO:0000256" key="1">
    <source>
        <dbReference type="SAM" id="MobiDB-lite"/>
    </source>
</evidence>
<evidence type="ECO:0008006" key="4">
    <source>
        <dbReference type="Google" id="ProtNLM"/>
    </source>
</evidence>
<protein>
    <recommendedName>
        <fullName evidence="4">SipW-cognate class signal peptide</fullName>
    </recommendedName>
</protein>
<comment type="caution">
    <text evidence="2">The sequence shown here is derived from an EMBL/GenBank/DDBJ whole genome shotgun (WGS) entry which is preliminary data.</text>
</comment>
<dbReference type="InterPro" id="IPR023833">
    <property type="entry name" value="Signal_pept_SipW-depend-type"/>
</dbReference>
<dbReference type="EMBL" id="VLTK01000006">
    <property type="protein sequence ID" value="TSI15565.1"/>
    <property type="molecule type" value="Genomic_DNA"/>
</dbReference>
<dbReference type="NCBIfam" id="TIGR04088">
    <property type="entry name" value="cognate_SipW"/>
    <property type="match status" value="1"/>
</dbReference>
<accession>A0A556CDQ3</accession>
<dbReference type="AlphaFoldDB" id="A0A556CDQ3"/>
<dbReference type="Proteomes" id="UP000316406">
    <property type="component" value="Unassembled WGS sequence"/>
</dbReference>